<accession>A0A2N8TX07</accession>
<reference evidence="2 3" key="1">
    <citation type="submission" date="2018-01" db="EMBL/GenBank/DDBJ databases">
        <title>Draft genome sequence of Streptomyces sp. 13K301.</title>
        <authorList>
            <person name="Sahin N."/>
            <person name="Saygin H."/>
            <person name="Ay H."/>
        </authorList>
    </citation>
    <scope>NUCLEOTIDE SEQUENCE [LARGE SCALE GENOMIC DNA]</scope>
    <source>
        <strain evidence="2 3">13K301</strain>
    </source>
</reference>
<keyword evidence="3" id="KW-1185">Reference proteome</keyword>
<evidence type="ECO:0000313" key="2">
    <source>
        <dbReference type="EMBL" id="PNG23537.1"/>
    </source>
</evidence>
<organism evidence="2 3">
    <name type="scientific">Streptomyces cahuitamycinicus</name>
    <dbReference type="NCBI Taxonomy" id="2070367"/>
    <lineage>
        <taxon>Bacteria</taxon>
        <taxon>Bacillati</taxon>
        <taxon>Actinomycetota</taxon>
        <taxon>Actinomycetes</taxon>
        <taxon>Kitasatosporales</taxon>
        <taxon>Streptomycetaceae</taxon>
        <taxon>Streptomyces</taxon>
    </lineage>
</organism>
<comment type="caution">
    <text evidence="2">The sequence shown here is derived from an EMBL/GenBank/DDBJ whole genome shotgun (WGS) entry which is preliminary data.</text>
</comment>
<feature type="compositionally biased region" description="Basic and acidic residues" evidence="1">
    <location>
        <begin position="9"/>
        <end position="23"/>
    </location>
</feature>
<dbReference type="EMBL" id="POUC01000013">
    <property type="protein sequence ID" value="PNG23537.1"/>
    <property type="molecule type" value="Genomic_DNA"/>
</dbReference>
<gene>
    <name evidence="2" type="ORF">C1J00_03575</name>
</gene>
<feature type="region of interest" description="Disordered" evidence="1">
    <location>
        <begin position="1"/>
        <end position="34"/>
    </location>
</feature>
<dbReference type="Proteomes" id="UP000235943">
    <property type="component" value="Unassembled WGS sequence"/>
</dbReference>
<evidence type="ECO:0000313" key="3">
    <source>
        <dbReference type="Proteomes" id="UP000235943"/>
    </source>
</evidence>
<sequence>MTSTGGGTRYEDLTADGEVHVDYRPPLGEPWFEGEDDPDHNPICHCPRVPKQFCMKCAGCAVHGPYPLPQASLTRTCRVPDLRNQAKRAALPPTPVNPGAVLVLSRYTRTPE</sequence>
<protein>
    <submittedName>
        <fullName evidence="2">Uncharacterized protein</fullName>
    </submittedName>
</protein>
<dbReference type="AlphaFoldDB" id="A0A2N8TX07"/>
<name>A0A2N8TX07_9ACTN</name>
<evidence type="ECO:0000256" key="1">
    <source>
        <dbReference type="SAM" id="MobiDB-lite"/>
    </source>
</evidence>
<proteinExistence type="predicted"/>